<dbReference type="PROSITE" id="PS50893">
    <property type="entry name" value="ABC_TRANSPORTER_2"/>
    <property type="match status" value="2"/>
</dbReference>
<dbReference type="EMBL" id="AFYH01137048">
    <property type="status" value="NOT_ANNOTATED_CDS"/>
    <property type="molecule type" value="Genomic_DNA"/>
</dbReference>
<dbReference type="Proteomes" id="UP000008672">
    <property type="component" value="Unassembled WGS sequence"/>
</dbReference>
<dbReference type="GeneTree" id="ENSGT00940000157145"/>
<protein>
    <recommendedName>
        <fullName evidence="12">ABC-type glutathione-S-conjugate transporter</fullName>
        <ecNumber evidence="12">7.6.2.3</ecNumber>
    </recommendedName>
</protein>
<keyword evidence="5 15" id="KW-0812">Transmembrane</keyword>
<dbReference type="EMBL" id="AFYH01137042">
    <property type="status" value="NOT_ANNOTATED_CDS"/>
    <property type="molecule type" value="Genomic_DNA"/>
</dbReference>
<feature type="transmembrane region" description="Helical" evidence="15">
    <location>
        <begin position="1091"/>
        <end position="1120"/>
    </location>
</feature>
<dbReference type="EMBL" id="AFYH01137045">
    <property type="status" value="NOT_ANNOTATED_CDS"/>
    <property type="molecule type" value="Genomic_DNA"/>
</dbReference>
<dbReference type="CDD" id="cd03250">
    <property type="entry name" value="ABCC_MRP_domain1"/>
    <property type="match status" value="1"/>
</dbReference>
<feature type="region of interest" description="Disordered" evidence="14">
    <location>
        <begin position="276"/>
        <end position="299"/>
    </location>
</feature>
<dbReference type="Gene3D" id="3.40.50.300">
    <property type="entry name" value="P-loop containing nucleotide triphosphate hydrolases"/>
    <property type="match status" value="2"/>
</dbReference>
<evidence type="ECO:0000256" key="7">
    <source>
        <dbReference type="ARBA" id="ARBA00022741"/>
    </source>
</evidence>
<evidence type="ECO:0000256" key="13">
    <source>
        <dbReference type="ARBA" id="ARBA00047523"/>
    </source>
</evidence>
<dbReference type="EC" id="7.6.2.3" evidence="12"/>
<feature type="transmembrane region" description="Helical" evidence="15">
    <location>
        <begin position="432"/>
        <end position="454"/>
    </location>
</feature>
<feature type="transmembrane region" description="Helical" evidence="15">
    <location>
        <begin position="74"/>
        <end position="95"/>
    </location>
</feature>
<feature type="transmembrane region" description="Helical" evidence="15">
    <location>
        <begin position="578"/>
        <end position="602"/>
    </location>
</feature>
<feature type="transmembrane region" description="Helical" evidence="15">
    <location>
        <begin position="134"/>
        <end position="151"/>
    </location>
</feature>
<keyword evidence="9" id="KW-1278">Translocase</keyword>
<feature type="transmembrane region" description="Helical" evidence="15">
    <location>
        <begin position="1003"/>
        <end position="1031"/>
    </location>
</feature>
<dbReference type="Bgee" id="ENSLACG00000022117">
    <property type="expression patterns" value="Expressed in post-anal tail muscle and 1 other cell type or tissue"/>
</dbReference>
<dbReference type="CTD" id="566555"/>
<dbReference type="EMBL" id="AFYH01137043">
    <property type="status" value="NOT_ANNOTATED_CDS"/>
    <property type="molecule type" value="Genomic_DNA"/>
</dbReference>
<feature type="transmembrane region" description="Helical" evidence="15">
    <location>
        <begin position="539"/>
        <end position="566"/>
    </location>
</feature>
<evidence type="ECO:0000256" key="4">
    <source>
        <dbReference type="ARBA" id="ARBA00022475"/>
    </source>
</evidence>
<dbReference type="Gene3D" id="1.20.1560.10">
    <property type="entry name" value="ABC transporter type 1, transmembrane domain"/>
    <property type="match status" value="2"/>
</dbReference>
<feature type="domain" description="ABC transporter" evidence="16">
    <location>
        <begin position="637"/>
        <end position="861"/>
    </location>
</feature>
<dbReference type="GO" id="GO:0015431">
    <property type="term" value="F:ABC-type glutathione S-conjugate transporter activity"/>
    <property type="evidence" value="ECO:0007669"/>
    <property type="project" value="UniProtKB-EC"/>
</dbReference>
<evidence type="ECO:0000256" key="1">
    <source>
        <dbReference type="ARBA" id="ARBA00004651"/>
    </source>
</evidence>
<evidence type="ECO:0000259" key="17">
    <source>
        <dbReference type="PROSITE" id="PS50929"/>
    </source>
</evidence>
<reference evidence="18" key="2">
    <citation type="submission" date="2025-08" db="UniProtKB">
        <authorList>
            <consortium name="Ensembl"/>
        </authorList>
    </citation>
    <scope>IDENTIFICATION</scope>
</reference>
<dbReference type="EMBL" id="AFYH01137046">
    <property type="status" value="NOT_ANNOTATED_CDS"/>
    <property type="molecule type" value="Genomic_DNA"/>
</dbReference>
<keyword evidence="8" id="KW-0067">ATP-binding</keyword>
<dbReference type="eggNOG" id="KOG0054">
    <property type="taxonomic scope" value="Eukaryota"/>
</dbReference>
<evidence type="ECO:0000256" key="9">
    <source>
        <dbReference type="ARBA" id="ARBA00022967"/>
    </source>
</evidence>
<evidence type="ECO:0000256" key="12">
    <source>
        <dbReference type="ARBA" id="ARBA00024220"/>
    </source>
</evidence>
<accession>M3XIT3</accession>
<dbReference type="CDD" id="cd18595">
    <property type="entry name" value="ABC_6TM_MRP1_2_3_6_D1_like"/>
    <property type="match status" value="1"/>
</dbReference>
<dbReference type="PANTHER" id="PTHR24223">
    <property type="entry name" value="ATP-BINDING CASSETTE SUB-FAMILY C"/>
    <property type="match status" value="1"/>
</dbReference>
<dbReference type="Pfam" id="PF00005">
    <property type="entry name" value="ABC_tran"/>
    <property type="match status" value="2"/>
</dbReference>
<feature type="transmembrane region" description="Helical" evidence="15">
    <location>
        <begin position="171"/>
        <end position="190"/>
    </location>
</feature>
<dbReference type="CDD" id="cd03244">
    <property type="entry name" value="ABCC_MRP_domain2"/>
    <property type="match status" value="1"/>
</dbReference>
<keyword evidence="11 15" id="KW-0472">Membrane</keyword>
<dbReference type="InterPro" id="IPR056227">
    <property type="entry name" value="TMD0_ABC"/>
</dbReference>
<dbReference type="GeneID" id="102348428"/>
<dbReference type="Pfam" id="PF00664">
    <property type="entry name" value="ABC_membrane"/>
    <property type="match status" value="2"/>
</dbReference>
<keyword evidence="7" id="KW-0547">Nucleotide-binding</keyword>
<comment type="similarity">
    <text evidence="2">Belongs to the ABC transporter superfamily. ABCC family. Conjugate transporter (TC 3.A.1.208) subfamily.</text>
</comment>
<evidence type="ECO:0000256" key="2">
    <source>
        <dbReference type="ARBA" id="ARBA00009726"/>
    </source>
</evidence>
<dbReference type="EMBL" id="AFYH01137044">
    <property type="status" value="NOT_ANNOTATED_CDS"/>
    <property type="molecule type" value="Genomic_DNA"/>
</dbReference>
<dbReference type="NCBIfam" id="TIGR00957">
    <property type="entry name" value="MRP_assoc_pro"/>
    <property type="match status" value="1"/>
</dbReference>
<dbReference type="InterPro" id="IPR027417">
    <property type="entry name" value="P-loop_NTPase"/>
</dbReference>
<sequence>MDQFCRVDGSDPFWDWNQTWFTDRPDFTGCFQITILVWLPCTFLWLCSPFYCWYLQRHGNRYIRMSRLYKAKTVLGAILILLCVSEFFITVWEINQGTLRALAFLLSPAILAFTLVLATFLLHYERVKGVQSSGVLLFYWLLSLLCAVFPFRSKIQQAPPDGSVIHSFRFGMFYSYFAMVLAQLILCCFTEPPPFFSEERKAPNPCPESNASFLSKVTFWWFTGQVIKGYRRPLVAEDLWSLRKENRSDEIVRHLEREWKKEYAKGKQSVETVQFSKKQRHSGASLKQPEETQVLMKRQGEQSNGTALLKALWRIYGNHFLLGTLCLVLSDVLLFSIPQILDSLLGFMSDPEAPVWRGYFYAALMFLFACLQSLLVHQYMYMACIIGMRLKTALTGLIYRKILVMTSGAKKTSTVGEVVNLVSVDIQKLMDLIIYFNGVWLAPLEIALCFYFLWQYLGPSSLAGVVAIFVVFSLNGVIAKKRSKFQEEQMRCKDERVKHTYQLLGGIKVLKFHAWETALMEKVLGIRQKELKVLKKSQLLFAASLASFHSSAFLISFAVFAVYMLVDRSNVLDAQKAFVSMALVTIMKIPLSFLPFSISTTVQAGVSLKRLSTFLSHEELNPNNTDKSTTHSLGKQIVVENGTFSWSKDNPPCLTRINLTIPEGALVAVVGHVGCGKSSLLSALLGELEKQEGYVAIKGSVPYVPQQAWIQNATLKDNILFGQEMNESWYHRVIEACALLPDLEILPAGDGTEIGEKGVNLSGGQKQRVSLARAVCRRSAVYLLDDPLSAVDARVGQSIFEKVIGPNGLLKHKTRVLVTHAVSVLPQADSIIVMSNGGISEMGSYKELLERGGAFAELLRTYTNAEQSESTGLREKSCSVTIETLGSSSMTEDIPAQKHSPRIPGEKTWRSAQQNGTPELGKQEGRAAKDAGKLMEADTAQSERVKLAVYQEYFKKLGSFLFLYVIWLHICQQAASFSASYWLSLWADDPVVNGTQQHVDVRLGVFGLLGFIQGATKFGSTMAIFVGGVMASQRLHSDLLRSVLRSPMSFFEKTPSGNLLNRFSKEIDAIDTVIPNGIKSLLGFLFSLLEVYLVVLVATPIAAVIIVPLTVMYCVIQSFYVATSCQLRRLESVSRSPIFSHVNETYQGASVIRAFGEQMRFLSQNDSKVDENQKAYYPSVVANRWLAVNLEFLANVIVLFAAILAVNGKGRLSPGVVGLSVSHALQVTGILSWIVRSWTDIENNIVSVERVKEYSETPKEDPWILNTNFLPEPWPSEGRVEFRNYGLRYRQDLDLAVKNINVKIDKEEKVGIVGRTGAGKSSLTMGLFRIMEASTGEVFIDGVNTATLGLHDLRSRLSIIPQDPVLFCGSLRMNLDPFDNYSDKDVWRALELAHLKNFVSSLPDRLSYECSEGGENLSVGQRQLVCLARALLRKSKILVLDEATAAVDLETDDLIQSTIRTQFEDCTVLTIAHRLNTIMDCTRVMVLDRGQIVEFDAPAKLLLQKGLFYRLASDAGLTQLSPKTPEYQ</sequence>
<dbReference type="PROSITE" id="PS00211">
    <property type="entry name" value="ABC_TRANSPORTER_1"/>
    <property type="match status" value="2"/>
</dbReference>
<dbReference type="InParanoid" id="M3XIT3"/>
<dbReference type="SUPFAM" id="SSF52540">
    <property type="entry name" value="P-loop containing nucleoside triphosphate hydrolases"/>
    <property type="match status" value="2"/>
</dbReference>
<evidence type="ECO:0000256" key="15">
    <source>
        <dbReference type="SAM" id="Phobius"/>
    </source>
</evidence>
<evidence type="ECO:0000256" key="6">
    <source>
        <dbReference type="ARBA" id="ARBA00022737"/>
    </source>
</evidence>
<dbReference type="OrthoDB" id="6500128at2759"/>
<dbReference type="Ensembl" id="ENSLACT00000025865.1">
    <property type="protein sequence ID" value="ENSLACP00000022639.1"/>
    <property type="gene ID" value="ENSLACG00000022117.1"/>
</dbReference>
<proteinExistence type="inferred from homology"/>
<dbReference type="OMA" id="CMVPDGL"/>
<dbReference type="FunFam" id="3.40.50.300:FF:000074">
    <property type="entry name" value="Multidrug resistance-associated protein 5 isoform 1"/>
    <property type="match status" value="1"/>
</dbReference>
<dbReference type="PROSITE" id="PS50929">
    <property type="entry name" value="ABC_TM1F"/>
    <property type="match status" value="2"/>
</dbReference>
<feature type="transmembrane region" description="Helical" evidence="15">
    <location>
        <begin position="320"/>
        <end position="340"/>
    </location>
</feature>
<dbReference type="CDD" id="cd18603">
    <property type="entry name" value="ABC_6TM_MRP1_2_3_6_D2_like"/>
    <property type="match status" value="1"/>
</dbReference>
<dbReference type="GO" id="GO:0016887">
    <property type="term" value="F:ATP hydrolysis activity"/>
    <property type="evidence" value="ECO:0007669"/>
    <property type="project" value="InterPro"/>
</dbReference>
<evidence type="ECO:0000259" key="16">
    <source>
        <dbReference type="PROSITE" id="PS50893"/>
    </source>
</evidence>
<dbReference type="KEGG" id="lcm:102348428"/>
<dbReference type="PANTHER" id="PTHR24223:SF339">
    <property type="entry name" value="ATP-BINDING CASSETTE SUB-FAMILY C MEMBER 6"/>
    <property type="match status" value="1"/>
</dbReference>
<dbReference type="Pfam" id="PF24357">
    <property type="entry name" value="TMD0_ABC"/>
    <property type="match status" value="1"/>
</dbReference>
<feature type="domain" description="ABC transmembrane type-1" evidence="17">
    <location>
        <begin position="970"/>
        <end position="1243"/>
    </location>
</feature>
<dbReference type="STRING" id="7897.ENSLACP00000022639"/>
<dbReference type="InterPro" id="IPR003439">
    <property type="entry name" value="ABC_transporter-like_ATP-bd"/>
</dbReference>
<dbReference type="EMBL" id="AFYH01137041">
    <property type="status" value="NOT_ANNOTATED_CDS"/>
    <property type="molecule type" value="Genomic_DNA"/>
</dbReference>
<dbReference type="InterPro" id="IPR011527">
    <property type="entry name" value="ABC1_TM_dom"/>
</dbReference>
<dbReference type="InterPro" id="IPR050173">
    <property type="entry name" value="ABC_transporter_C-like"/>
</dbReference>
<comment type="catalytic activity">
    <reaction evidence="13">
        <text>leukotriene C4(in) + ATP + H2O = leukotriene C4(out) + ADP + phosphate + H(+)</text>
        <dbReference type="Rhea" id="RHEA:38963"/>
        <dbReference type="ChEBI" id="CHEBI:15377"/>
        <dbReference type="ChEBI" id="CHEBI:15378"/>
        <dbReference type="ChEBI" id="CHEBI:30616"/>
        <dbReference type="ChEBI" id="CHEBI:43474"/>
        <dbReference type="ChEBI" id="CHEBI:57973"/>
        <dbReference type="ChEBI" id="CHEBI:456216"/>
    </reaction>
    <physiologicalReaction direction="left-to-right" evidence="13">
        <dbReference type="Rhea" id="RHEA:38964"/>
    </physiologicalReaction>
</comment>
<reference evidence="18" key="3">
    <citation type="submission" date="2025-09" db="UniProtKB">
        <authorList>
            <consortium name="Ensembl"/>
        </authorList>
    </citation>
    <scope>IDENTIFICATION</scope>
</reference>
<evidence type="ECO:0000313" key="18">
    <source>
        <dbReference type="Ensembl" id="ENSLACP00000022639.1"/>
    </source>
</evidence>
<dbReference type="InterPro" id="IPR017871">
    <property type="entry name" value="ABC_transporter-like_CS"/>
</dbReference>
<feature type="domain" description="ABC transporter" evidence="16">
    <location>
        <begin position="1282"/>
        <end position="1514"/>
    </location>
</feature>
<dbReference type="GO" id="GO:0005524">
    <property type="term" value="F:ATP binding"/>
    <property type="evidence" value="ECO:0007669"/>
    <property type="project" value="UniProtKB-KW"/>
</dbReference>
<evidence type="ECO:0000256" key="10">
    <source>
        <dbReference type="ARBA" id="ARBA00022989"/>
    </source>
</evidence>
<dbReference type="EMBL" id="AFYH01137050">
    <property type="status" value="NOT_ANNOTATED_CDS"/>
    <property type="molecule type" value="Genomic_DNA"/>
</dbReference>
<feature type="transmembrane region" description="Helical" evidence="15">
    <location>
        <begin position="360"/>
        <end position="381"/>
    </location>
</feature>
<dbReference type="FunCoup" id="M3XIT3">
    <property type="interactions" value="1084"/>
</dbReference>
<evidence type="ECO:0000256" key="8">
    <source>
        <dbReference type="ARBA" id="ARBA00022840"/>
    </source>
</evidence>
<organism evidence="18 19">
    <name type="scientific">Latimeria chalumnae</name>
    <name type="common">Coelacanth</name>
    <dbReference type="NCBI Taxonomy" id="7897"/>
    <lineage>
        <taxon>Eukaryota</taxon>
        <taxon>Metazoa</taxon>
        <taxon>Chordata</taxon>
        <taxon>Craniata</taxon>
        <taxon>Vertebrata</taxon>
        <taxon>Euteleostomi</taxon>
        <taxon>Coelacanthiformes</taxon>
        <taxon>Coelacanthidae</taxon>
        <taxon>Latimeria</taxon>
    </lineage>
</organism>
<evidence type="ECO:0000256" key="11">
    <source>
        <dbReference type="ARBA" id="ARBA00023136"/>
    </source>
</evidence>
<keyword evidence="3" id="KW-0813">Transport</keyword>
<dbReference type="FunFam" id="3.40.50.300:FF:000293">
    <property type="entry name" value="ATP binding cassette subfamily C member 1"/>
    <property type="match status" value="1"/>
</dbReference>
<keyword evidence="6" id="KW-0677">Repeat</keyword>
<gene>
    <name evidence="18" type="primary">ABCC6A</name>
</gene>
<feature type="region of interest" description="Disordered" evidence="14">
    <location>
        <begin position="890"/>
        <end position="924"/>
    </location>
</feature>
<dbReference type="EMBL" id="AFYH01137047">
    <property type="status" value="NOT_ANNOTATED_CDS"/>
    <property type="molecule type" value="Genomic_DNA"/>
</dbReference>
<dbReference type="InterPro" id="IPR036640">
    <property type="entry name" value="ABC1_TM_sf"/>
</dbReference>
<dbReference type="InterPro" id="IPR005292">
    <property type="entry name" value="MRP"/>
</dbReference>
<evidence type="ECO:0000256" key="3">
    <source>
        <dbReference type="ARBA" id="ARBA00022448"/>
    </source>
</evidence>
<evidence type="ECO:0000256" key="5">
    <source>
        <dbReference type="ARBA" id="ARBA00022692"/>
    </source>
</evidence>
<dbReference type="SMART" id="SM00382">
    <property type="entry name" value="AAA"/>
    <property type="match status" value="2"/>
</dbReference>
<keyword evidence="10 15" id="KW-1133">Transmembrane helix</keyword>
<reference evidence="19" key="1">
    <citation type="submission" date="2011-08" db="EMBL/GenBank/DDBJ databases">
        <title>The draft genome of Latimeria chalumnae.</title>
        <authorList>
            <person name="Di Palma F."/>
            <person name="Alfoldi J."/>
            <person name="Johnson J."/>
            <person name="Berlin A."/>
            <person name="Gnerre S."/>
            <person name="Jaffe D."/>
            <person name="MacCallum I."/>
            <person name="Young S."/>
            <person name="Walker B.J."/>
            <person name="Lander E."/>
            <person name="Lindblad-Toh K."/>
        </authorList>
    </citation>
    <scope>NUCLEOTIDE SEQUENCE [LARGE SCALE GENOMIC DNA]</scope>
    <source>
        <strain evidence="19">Wild caught</strain>
    </source>
</reference>
<feature type="transmembrane region" description="Helical" evidence="15">
    <location>
        <begin position="460"/>
        <end position="479"/>
    </location>
</feature>
<dbReference type="SUPFAM" id="SSF90123">
    <property type="entry name" value="ABC transporter transmembrane region"/>
    <property type="match status" value="2"/>
</dbReference>
<feature type="transmembrane region" description="Helical" evidence="15">
    <location>
        <begin position="31"/>
        <end position="54"/>
    </location>
</feature>
<keyword evidence="4" id="KW-1003">Cell membrane</keyword>
<dbReference type="FunFam" id="1.20.1560.10:FF:000032">
    <property type="entry name" value="ATP-binding cassette sub-family C member 6"/>
    <property type="match status" value="1"/>
</dbReference>
<feature type="domain" description="ABC transmembrane type-1" evidence="17">
    <location>
        <begin position="321"/>
        <end position="603"/>
    </location>
</feature>
<evidence type="ECO:0000313" key="19">
    <source>
        <dbReference type="Proteomes" id="UP000008672"/>
    </source>
</evidence>
<comment type="subcellular location">
    <subcellularLocation>
        <location evidence="1">Cell membrane</location>
        <topology evidence="1">Multi-pass membrane protein</topology>
    </subcellularLocation>
</comment>
<keyword evidence="19" id="KW-1185">Reference proteome</keyword>
<dbReference type="FunFam" id="1.20.1560.10:FF:000001">
    <property type="entry name" value="ATP-binding cassette subfamily C member 1"/>
    <property type="match status" value="1"/>
</dbReference>
<dbReference type="EMBL" id="AFYH01137049">
    <property type="status" value="NOT_ANNOTATED_CDS"/>
    <property type="molecule type" value="Genomic_DNA"/>
</dbReference>
<dbReference type="GO" id="GO:0005886">
    <property type="term" value="C:plasma membrane"/>
    <property type="evidence" value="ECO:0007669"/>
    <property type="project" value="UniProtKB-SubCell"/>
</dbReference>
<evidence type="ECO:0000256" key="14">
    <source>
        <dbReference type="SAM" id="MobiDB-lite"/>
    </source>
</evidence>
<feature type="transmembrane region" description="Helical" evidence="15">
    <location>
        <begin position="101"/>
        <end position="122"/>
    </location>
</feature>
<dbReference type="InterPro" id="IPR003593">
    <property type="entry name" value="AAA+_ATPase"/>
</dbReference>
<feature type="transmembrane region" description="Helical" evidence="15">
    <location>
        <begin position="1185"/>
        <end position="1204"/>
    </location>
</feature>
<name>M3XIT3_LATCH</name>
<dbReference type="HOGENOM" id="CLU_000604_27_3_1"/>